<evidence type="ECO:0000256" key="7">
    <source>
        <dbReference type="HAMAP-Rule" id="MF_01374"/>
    </source>
</evidence>
<dbReference type="CDD" id="cd07723">
    <property type="entry name" value="hydroxyacylglutathione_hydrolase_MBL-fold"/>
    <property type="match status" value="1"/>
</dbReference>
<dbReference type="EC" id="3.1.2.6" evidence="7"/>
<dbReference type="NCBIfam" id="TIGR03413">
    <property type="entry name" value="GSH_gloB"/>
    <property type="match status" value="1"/>
</dbReference>
<dbReference type="AlphaFoldDB" id="A0A1G8WZ22"/>
<evidence type="ECO:0000256" key="5">
    <source>
        <dbReference type="ARBA" id="ARBA00022801"/>
    </source>
</evidence>
<dbReference type="SUPFAM" id="SSF56281">
    <property type="entry name" value="Metallo-hydrolase/oxidoreductase"/>
    <property type="match status" value="1"/>
</dbReference>
<feature type="binding site" evidence="7">
    <location>
        <position position="53"/>
    </location>
    <ligand>
        <name>Zn(2+)</name>
        <dbReference type="ChEBI" id="CHEBI:29105"/>
        <label>1</label>
    </ligand>
</feature>
<dbReference type="InterPro" id="IPR032282">
    <property type="entry name" value="HAGH_C"/>
</dbReference>
<comment type="similarity">
    <text evidence="3 7">Belongs to the metallo-beta-lactamase superfamily. Glyoxalase II family.</text>
</comment>
<feature type="binding site" evidence="7">
    <location>
        <position position="167"/>
    </location>
    <ligand>
        <name>Zn(2+)</name>
        <dbReference type="ChEBI" id="CHEBI:29105"/>
        <label>2</label>
    </ligand>
</feature>
<feature type="binding site" evidence="7">
    <location>
        <position position="112"/>
    </location>
    <ligand>
        <name>Zn(2+)</name>
        <dbReference type="ChEBI" id="CHEBI:29105"/>
        <label>1</label>
    </ligand>
</feature>
<dbReference type="InterPro" id="IPR050110">
    <property type="entry name" value="Glyoxalase_II_hydrolase"/>
</dbReference>
<evidence type="ECO:0000256" key="6">
    <source>
        <dbReference type="ARBA" id="ARBA00022833"/>
    </source>
</evidence>
<dbReference type="EMBL" id="FNEM01000014">
    <property type="protein sequence ID" value="SDJ83622.1"/>
    <property type="molecule type" value="Genomic_DNA"/>
</dbReference>
<dbReference type="Pfam" id="PF00753">
    <property type="entry name" value="Lactamase_B"/>
    <property type="match status" value="1"/>
</dbReference>
<dbReference type="UniPathway" id="UPA00619">
    <property type="reaction ID" value="UER00676"/>
</dbReference>
<dbReference type="GO" id="GO:0046872">
    <property type="term" value="F:metal ion binding"/>
    <property type="evidence" value="ECO:0007669"/>
    <property type="project" value="UniProtKB-KW"/>
</dbReference>
<evidence type="ECO:0000256" key="4">
    <source>
        <dbReference type="ARBA" id="ARBA00022723"/>
    </source>
</evidence>
<evidence type="ECO:0000256" key="2">
    <source>
        <dbReference type="ARBA" id="ARBA00004963"/>
    </source>
</evidence>
<keyword evidence="10" id="KW-1185">Reference proteome</keyword>
<feature type="binding site" evidence="7">
    <location>
        <position position="129"/>
    </location>
    <ligand>
        <name>Zn(2+)</name>
        <dbReference type="ChEBI" id="CHEBI:29105"/>
        <label>2</label>
    </ligand>
</feature>
<dbReference type="InterPro" id="IPR036866">
    <property type="entry name" value="RibonucZ/Hydroxyglut_hydro"/>
</dbReference>
<reference evidence="10" key="1">
    <citation type="submission" date="2016-10" db="EMBL/GenBank/DDBJ databases">
        <authorList>
            <person name="Varghese N."/>
            <person name="Submissions S."/>
        </authorList>
    </citation>
    <scope>NUCLEOTIDE SEQUENCE [LARGE SCALE GENOMIC DNA]</scope>
    <source>
        <strain evidence="10">DSM 23317</strain>
    </source>
</reference>
<dbReference type="HAMAP" id="MF_01374">
    <property type="entry name" value="Glyoxalase_2"/>
    <property type="match status" value="1"/>
</dbReference>
<evidence type="ECO:0000256" key="1">
    <source>
        <dbReference type="ARBA" id="ARBA00001623"/>
    </source>
</evidence>
<comment type="function">
    <text evidence="7">Thiolesterase that catalyzes the hydrolysis of S-D-lactoyl-glutathione to form glutathione and D-lactic acid.</text>
</comment>
<name>A0A1G8WZ22_9GAMM</name>
<dbReference type="Pfam" id="PF16123">
    <property type="entry name" value="HAGH_C"/>
    <property type="match status" value="1"/>
</dbReference>
<sequence>MLSITPIPAFTDNYIWCLIVGSDAWVVDPGDGDAAERHLNQHGLQLCGVLITHHHSDHVAGVAKLKQSWPTITVVAPAGSPFTGADVSVNDGEQYPLEGLNTSALVTRCPGHTLDHVAYKIDNHLFCGDTLFSGGCGRLFEGSAEQMYDSLQRLRDLGASNLLYPAHEYTLANLEFALAADPENLQLQAHKARCIKLRQDGIPTLPTSMALELGINPFLRSHLPELQHQVGKHIGRGCEDSVDCFAQLRSWKDKF</sequence>
<comment type="catalytic activity">
    <reaction evidence="1 7">
        <text>an S-(2-hydroxyacyl)glutathione + H2O = a 2-hydroxy carboxylate + glutathione + H(+)</text>
        <dbReference type="Rhea" id="RHEA:21864"/>
        <dbReference type="ChEBI" id="CHEBI:15377"/>
        <dbReference type="ChEBI" id="CHEBI:15378"/>
        <dbReference type="ChEBI" id="CHEBI:57925"/>
        <dbReference type="ChEBI" id="CHEBI:58896"/>
        <dbReference type="ChEBI" id="CHEBI:71261"/>
        <dbReference type="EC" id="3.1.2.6"/>
    </reaction>
</comment>
<comment type="subunit">
    <text evidence="7">Monomer.</text>
</comment>
<feature type="binding site" evidence="7">
    <location>
        <position position="129"/>
    </location>
    <ligand>
        <name>Zn(2+)</name>
        <dbReference type="ChEBI" id="CHEBI:29105"/>
        <label>1</label>
    </ligand>
</feature>
<evidence type="ECO:0000313" key="9">
    <source>
        <dbReference type="EMBL" id="SDJ83622.1"/>
    </source>
</evidence>
<dbReference type="PANTHER" id="PTHR43705">
    <property type="entry name" value="HYDROXYACYLGLUTATHIONE HYDROLASE"/>
    <property type="match status" value="1"/>
</dbReference>
<dbReference type="GO" id="GO:0004416">
    <property type="term" value="F:hydroxyacylglutathione hydrolase activity"/>
    <property type="evidence" value="ECO:0007669"/>
    <property type="project" value="UniProtKB-UniRule"/>
</dbReference>
<evidence type="ECO:0000259" key="8">
    <source>
        <dbReference type="SMART" id="SM00849"/>
    </source>
</evidence>
<dbReference type="InterPro" id="IPR017782">
    <property type="entry name" value="Hydroxyacylglutathione_Hdrlase"/>
</dbReference>
<dbReference type="PANTHER" id="PTHR43705:SF1">
    <property type="entry name" value="HYDROXYACYLGLUTATHIONE HYDROLASE GLOB"/>
    <property type="match status" value="1"/>
</dbReference>
<feature type="binding site" evidence="7">
    <location>
        <position position="58"/>
    </location>
    <ligand>
        <name>Zn(2+)</name>
        <dbReference type="ChEBI" id="CHEBI:29105"/>
        <label>2</label>
    </ligand>
</feature>
<comment type="cofactor">
    <cofactor evidence="7">
        <name>Zn(2+)</name>
        <dbReference type="ChEBI" id="CHEBI:29105"/>
    </cofactor>
    <text evidence="7">Binds 2 Zn(2+) ions per subunit.</text>
</comment>
<dbReference type="InterPro" id="IPR035680">
    <property type="entry name" value="Clx_II_MBL"/>
</dbReference>
<dbReference type="RefSeq" id="WP_245709965.1">
    <property type="nucleotide sequence ID" value="NZ_FNEM01000014.1"/>
</dbReference>
<keyword evidence="4 7" id="KW-0479">Metal-binding</keyword>
<organism evidence="9 10">
    <name type="scientific">Ferrimonas sediminum</name>
    <dbReference type="NCBI Taxonomy" id="718193"/>
    <lineage>
        <taxon>Bacteria</taxon>
        <taxon>Pseudomonadati</taxon>
        <taxon>Pseudomonadota</taxon>
        <taxon>Gammaproteobacteria</taxon>
        <taxon>Alteromonadales</taxon>
        <taxon>Ferrimonadaceae</taxon>
        <taxon>Ferrimonas</taxon>
    </lineage>
</organism>
<dbReference type="Proteomes" id="UP000199527">
    <property type="component" value="Unassembled WGS sequence"/>
</dbReference>
<feature type="binding site" evidence="7">
    <location>
        <position position="57"/>
    </location>
    <ligand>
        <name>Zn(2+)</name>
        <dbReference type="ChEBI" id="CHEBI:29105"/>
        <label>2</label>
    </ligand>
</feature>
<accession>A0A1G8WZ22</accession>
<keyword evidence="6 7" id="KW-0862">Zinc</keyword>
<evidence type="ECO:0000313" key="10">
    <source>
        <dbReference type="Proteomes" id="UP000199527"/>
    </source>
</evidence>
<proteinExistence type="inferred from homology"/>
<dbReference type="InterPro" id="IPR001279">
    <property type="entry name" value="Metallo-B-lactamas"/>
</dbReference>
<dbReference type="Gene3D" id="3.60.15.10">
    <property type="entry name" value="Ribonuclease Z/Hydroxyacylglutathione hydrolase-like"/>
    <property type="match status" value="1"/>
</dbReference>
<feature type="binding site" evidence="7">
    <location>
        <position position="55"/>
    </location>
    <ligand>
        <name>Zn(2+)</name>
        <dbReference type="ChEBI" id="CHEBI:29105"/>
        <label>1</label>
    </ligand>
</feature>
<protein>
    <recommendedName>
        <fullName evidence="7">Hydroxyacylglutathione hydrolase</fullName>
        <ecNumber evidence="7">3.1.2.6</ecNumber>
    </recommendedName>
    <alternativeName>
        <fullName evidence="7">Glyoxalase II</fullName>
        <shortName evidence="7">Glx II</shortName>
    </alternativeName>
</protein>
<comment type="pathway">
    <text evidence="2 7">Secondary metabolite metabolism; methylglyoxal degradation; (R)-lactate from methylglyoxal: step 2/2.</text>
</comment>
<dbReference type="GO" id="GO:0019243">
    <property type="term" value="P:methylglyoxal catabolic process to D-lactate via S-lactoyl-glutathione"/>
    <property type="evidence" value="ECO:0007669"/>
    <property type="project" value="UniProtKB-UniRule"/>
</dbReference>
<keyword evidence="5 7" id="KW-0378">Hydrolase</keyword>
<evidence type="ECO:0000256" key="3">
    <source>
        <dbReference type="ARBA" id="ARBA00006759"/>
    </source>
</evidence>
<dbReference type="SMART" id="SM00849">
    <property type="entry name" value="Lactamase_B"/>
    <property type="match status" value="1"/>
</dbReference>
<feature type="domain" description="Metallo-beta-lactamase" evidence="8">
    <location>
        <begin position="12"/>
        <end position="167"/>
    </location>
</feature>
<dbReference type="PIRSF" id="PIRSF005457">
    <property type="entry name" value="Glx"/>
    <property type="match status" value="1"/>
</dbReference>
<gene>
    <name evidence="7" type="primary">gloB</name>
    <name evidence="9" type="ORF">SAMN04488540_11443</name>
</gene>